<evidence type="ECO:0000259" key="2">
    <source>
        <dbReference type="Pfam" id="PF03299"/>
    </source>
</evidence>
<organism evidence="3 4">
    <name type="scientific">Heterodera schachtii</name>
    <name type="common">Sugarbeet cyst nematode worm</name>
    <name type="synonym">Tylenchus schachtii</name>
    <dbReference type="NCBI Taxonomy" id="97005"/>
    <lineage>
        <taxon>Eukaryota</taxon>
        <taxon>Metazoa</taxon>
        <taxon>Ecdysozoa</taxon>
        <taxon>Nematoda</taxon>
        <taxon>Chromadorea</taxon>
        <taxon>Rhabditida</taxon>
        <taxon>Tylenchina</taxon>
        <taxon>Tylenchomorpha</taxon>
        <taxon>Tylenchoidea</taxon>
        <taxon>Heteroderidae</taxon>
        <taxon>Heteroderinae</taxon>
        <taxon>Heterodera</taxon>
    </lineage>
</organism>
<dbReference type="EMBL" id="JBICCN010000145">
    <property type="protein sequence ID" value="KAL3089376.1"/>
    <property type="molecule type" value="Genomic_DNA"/>
</dbReference>
<feature type="chain" id="PRO_5044888375" description="Transcription factor AP-2 C-terminal domain-containing protein" evidence="1">
    <location>
        <begin position="20"/>
        <end position="178"/>
    </location>
</feature>
<evidence type="ECO:0000256" key="1">
    <source>
        <dbReference type="SAM" id="SignalP"/>
    </source>
</evidence>
<dbReference type="Pfam" id="PF03299">
    <property type="entry name" value="TF_AP-2"/>
    <property type="match status" value="1"/>
</dbReference>
<comment type="caution">
    <text evidence="3">The sequence shown here is derived from an EMBL/GenBank/DDBJ whole genome shotgun (WGS) entry which is preliminary data.</text>
</comment>
<evidence type="ECO:0000313" key="3">
    <source>
        <dbReference type="EMBL" id="KAL3089376.1"/>
    </source>
</evidence>
<dbReference type="AlphaFoldDB" id="A0ABD2JFG7"/>
<dbReference type="Proteomes" id="UP001620645">
    <property type="component" value="Unassembled WGS sequence"/>
</dbReference>
<keyword evidence="4" id="KW-1185">Reference proteome</keyword>
<accession>A0ABD2JFG7</accession>
<reference evidence="3 4" key="1">
    <citation type="submission" date="2024-10" db="EMBL/GenBank/DDBJ databases">
        <authorList>
            <person name="Kim D."/>
        </authorList>
    </citation>
    <scope>NUCLEOTIDE SEQUENCE [LARGE SCALE GENOMIC DNA]</scope>
    <source>
        <strain evidence="3">Taebaek</strain>
    </source>
</reference>
<gene>
    <name evidence="3" type="ORF">niasHS_007098</name>
</gene>
<sequence>MFKLYVLLFLFVIIKQQQAERVHFEAKRDESTKTPMTTKMSSSSTWITIVDKTGTTLDDYSSSSPSSSQAAVVVVQPPSNHLQSSPSIYQPPIGADISDQQQLQQQFHPINIYETCYSVPGRRLTLFTNQKKYWVSIGEVRCGLEFPECMNESILGGILHNNKNKDGGKSKHEQPHVC</sequence>
<feature type="domain" description="Transcription factor AP-2 C-terminal" evidence="2">
    <location>
        <begin position="118"/>
        <end position="170"/>
    </location>
</feature>
<name>A0ABD2JFG7_HETSC</name>
<evidence type="ECO:0000313" key="4">
    <source>
        <dbReference type="Proteomes" id="UP001620645"/>
    </source>
</evidence>
<keyword evidence="1" id="KW-0732">Signal</keyword>
<proteinExistence type="predicted"/>
<dbReference type="InterPro" id="IPR013854">
    <property type="entry name" value="TF_AP2_C"/>
</dbReference>
<feature type="signal peptide" evidence="1">
    <location>
        <begin position="1"/>
        <end position="19"/>
    </location>
</feature>
<protein>
    <recommendedName>
        <fullName evidence="2">Transcription factor AP-2 C-terminal domain-containing protein</fullName>
    </recommendedName>
</protein>